<sequence>MPPLSESLAGRAVFFELWPFSQEELRDEPDGFLDAAFRDPGSFRDGPSSTLRLLRLLAARTANEIVLSRIGADPLPFGDRLTALPISYLWQAE</sequence>
<protein>
    <submittedName>
        <fullName evidence="1">Uncharacterized protein</fullName>
    </submittedName>
</protein>
<dbReference type="AlphaFoldDB" id="A0A8J3S4W3"/>
<dbReference type="EMBL" id="BOOI01000040">
    <property type="protein sequence ID" value="GIH85917.1"/>
    <property type="molecule type" value="Genomic_DNA"/>
</dbReference>
<reference evidence="1" key="1">
    <citation type="submission" date="2021-01" db="EMBL/GenBank/DDBJ databases">
        <title>Whole genome shotgun sequence of Planobispora rosea NBRC 15558.</title>
        <authorList>
            <person name="Komaki H."/>
            <person name="Tamura T."/>
        </authorList>
    </citation>
    <scope>NUCLEOTIDE SEQUENCE</scope>
    <source>
        <strain evidence="1">NBRC 15558</strain>
    </source>
</reference>
<accession>A0A8J3S4W3</accession>
<dbReference type="OrthoDB" id="128089at2"/>
<evidence type="ECO:0000313" key="1">
    <source>
        <dbReference type="EMBL" id="GIH85917.1"/>
    </source>
</evidence>
<keyword evidence="2" id="KW-1185">Reference proteome</keyword>
<organism evidence="1 2">
    <name type="scientific">Planobispora rosea</name>
    <dbReference type="NCBI Taxonomy" id="35762"/>
    <lineage>
        <taxon>Bacteria</taxon>
        <taxon>Bacillati</taxon>
        <taxon>Actinomycetota</taxon>
        <taxon>Actinomycetes</taxon>
        <taxon>Streptosporangiales</taxon>
        <taxon>Streptosporangiaceae</taxon>
        <taxon>Planobispora</taxon>
    </lineage>
</organism>
<evidence type="ECO:0000313" key="2">
    <source>
        <dbReference type="Proteomes" id="UP000655044"/>
    </source>
</evidence>
<gene>
    <name evidence="1" type="ORF">Pro02_43250</name>
</gene>
<dbReference type="RefSeq" id="WP_068921243.1">
    <property type="nucleotide sequence ID" value="NZ_BMQP01000022.1"/>
</dbReference>
<proteinExistence type="predicted"/>
<dbReference type="Proteomes" id="UP000655044">
    <property type="component" value="Unassembled WGS sequence"/>
</dbReference>
<name>A0A8J3S4W3_PLARO</name>
<comment type="caution">
    <text evidence="1">The sequence shown here is derived from an EMBL/GenBank/DDBJ whole genome shotgun (WGS) entry which is preliminary data.</text>
</comment>